<sequence>MADSQDGGESDELYELESLGEPGDRAAGDREPVRADTRNTVGHGRDFHFGNRTTVNINSTEMHCPSTPQLIRENQRLKTELEAEQRKHETTKDTLTNITSHLMRELEKNKDLEKKNKELLASVRALQNQLSKLTQKTKKQQEQNRAEIAQLKQEGENLRQTVQELQQTLANERSQHLSKLEESQKMMMNLIQQNATEIKKIAESKRTLWQLIKDFFKKKKKMQSENGGTICQPTDAACNIQSDIVSMP</sequence>
<organism evidence="3 4">
    <name type="scientific">Owenia fusiformis</name>
    <name type="common">Polychaete worm</name>
    <dbReference type="NCBI Taxonomy" id="6347"/>
    <lineage>
        <taxon>Eukaryota</taxon>
        <taxon>Metazoa</taxon>
        <taxon>Spiralia</taxon>
        <taxon>Lophotrochozoa</taxon>
        <taxon>Annelida</taxon>
        <taxon>Polychaeta</taxon>
        <taxon>Sedentaria</taxon>
        <taxon>Canalipalpata</taxon>
        <taxon>Sabellida</taxon>
        <taxon>Oweniida</taxon>
        <taxon>Oweniidae</taxon>
        <taxon>Owenia</taxon>
    </lineage>
</organism>
<evidence type="ECO:0000256" key="1">
    <source>
        <dbReference type="SAM" id="Coils"/>
    </source>
</evidence>
<dbReference type="AlphaFoldDB" id="A0A8J1XFB0"/>
<feature type="region of interest" description="Disordered" evidence="2">
    <location>
        <begin position="1"/>
        <end position="47"/>
    </location>
</feature>
<evidence type="ECO:0000313" key="3">
    <source>
        <dbReference type="EMBL" id="CAH1785026.1"/>
    </source>
</evidence>
<proteinExistence type="predicted"/>
<protein>
    <submittedName>
        <fullName evidence="3">Uncharacterized protein</fullName>
    </submittedName>
</protein>
<feature type="coiled-coil region" evidence="1">
    <location>
        <begin position="67"/>
        <end position="175"/>
    </location>
</feature>
<name>A0A8J1XFB0_OWEFU</name>
<accession>A0A8J1XFB0</accession>
<dbReference type="EMBL" id="CAIIXF020000005">
    <property type="protein sequence ID" value="CAH1785026.1"/>
    <property type="molecule type" value="Genomic_DNA"/>
</dbReference>
<evidence type="ECO:0000313" key="4">
    <source>
        <dbReference type="Proteomes" id="UP000749559"/>
    </source>
</evidence>
<keyword evidence="1" id="KW-0175">Coiled coil</keyword>
<feature type="compositionally biased region" description="Basic and acidic residues" evidence="2">
    <location>
        <begin position="22"/>
        <end position="47"/>
    </location>
</feature>
<reference evidence="3" key="1">
    <citation type="submission" date="2022-03" db="EMBL/GenBank/DDBJ databases">
        <authorList>
            <person name="Martin C."/>
        </authorList>
    </citation>
    <scope>NUCLEOTIDE SEQUENCE</scope>
</reference>
<keyword evidence="4" id="KW-1185">Reference proteome</keyword>
<feature type="compositionally biased region" description="Acidic residues" evidence="2">
    <location>
        <begin position="1"/>
        <end position="15"/>
    </location>
</feature>
<gene>
    <name evidence="3" type="ORF">OFUS_LOCUS11135</name>
</gene>
<evidence type="ECO:0000256" key="2">
    <source>
        <dbReference type="SAM" id="MobiDB-lite"/>
    </source>
</evidence>
<comment type="caution">
    <text evidence="3">The sequence shown here is derived from an EMBL/GenBank/DDBJ whole genome shotgun (WGS) entry which is preliminary data.</text>
</comment>
<dbReference type="Proteomes" id="UP000749559">
    <property type="component" value="Unassembled WGS sequence"/>
</dbReference>